<dbReference type="Gene3D" id="2.160.20.10">
    <property type="entry name" value="Single-stranded right-handed beta-helix, Pectin lyase-like"/>
    <property type="match status" value="1"/>
</dbReference>
<organism evidence="5 6">
    <name type="scientific">Rhodococcus phage ReqiPoco6</name>
    <dbReference type="NCBI Taxonomy" id="691964"/>
    <lineage>
        <taxon>Viruses</taxon>
        <taxon>Duplodnaviria</taxon>
        <taxon>Heunggongvirae</taxon>
        <taxon>Uroviricota</taxon>
        <taxon>Caudoviricetes</taxon>
        <taxon>Pepyhexavirus</taxon>
        <taxon>Pepyhexavirus poco6</taxon>
    </lineage>
</organism>
<dbReference type="Proteomes" id="UP000001057">
    <property type="component" value="Segment"/>
</dbReference>
<dbReference type="EMBL" id="GU580942">
    <property type="protein sequence ID" value="ADD80999.1"/>
    <property type="molecule type" value="Genomic_DNA"/>
</dbReference>
<dbReference type="InterPro" id="IPR041352">
    <property type="entry name" value="Mtd_N"/>
</dbReference>
<dbReference type="GO" id="GO:0044423">
    <property type="term" value="C:virion component"/>
    <property type="evidence" value="ECO:0007669"/>
    <property type="project" value="UniProtKB-KW"/>
</dbReference>
<comment type="subcellular location">
    <subcellularLocation>
        <location evidence="1">Virion</location>
    </subcellularLocation>
</comment>
<dbReference type="RefSeq" id="YP_009012582.1">
    <property type="nucleotide sequence ID" value="NC_023694.1"/>
</dbReference>
<dbReference type="InterPro" id="IPR012334">
    <property type="entry name" value="Pectin_lyas_fold"/>
</dbReference>
<sequence>MPTIKNRRATKSQWAAGNAVLASGEIGYELDTNKFKVGNGVSGWNSLKYFVDESAINNKSSLTVNMDDVVGFNDGTTDHGAALLSAIASLPVKPNAFGAVGTIYFPAGNWVISGSFANSEAKRFNIVGEGALVTTIKRPAGQYETDFFTLNAKNTYISGMTIEGGRYQGNTGDTVVLNGAYTRFERSVVTKSGGNGLTIGKAGAAIVHSLHSLLFRENAKYGIHTVASSGSTDGMWSDVEVGNSGLSGVRLSTGAQNISNLHVWGSGLESTTDRDGIWLDSGSNQLTNWQSEKNLGRGIRITSDSNVLTGGRVWGNCLGAVYLLSANYNVIADNIFSRNSVNNTSGSTSTSFAVVFADGSTHNSFNGNIFWDTATEMPAGTYVTQPTYPYPGRTAVRTHALLYAEAGASDYNILVGNDAPRELTRLGSSVLPYVIVGNNDLIENNNWGSSILPDRSIVSGAVRVPADSNVITISASAEITSVLGHRRGREVTLIFTAATPGVVRDNGTTLNLAGDFTPAKGGTLQLVSDGTNWYETGRSTN</sequence>
<dbReference type="SUPFAM" id="SSF51126">
    <property type="entry name" value="Pectin lyase-like"/>
    <property type="match status" value="1"/>
</dbReference>
<dbReference type="InterPro" id="IPR024535">
    <property type="entry name" value="RHGA/B-epi-like_pectate_lyase"/>
</dbReference>
<accession>D4P7L9</accession>
<evidence type="ECO:0000256" key="2">
    <source>
        <dbReference type="ARBA" id="ARBA00022844"/>
    </source>
</evidence>
<dbReference type="Pfam" id="PF18454">
    <property type="entry name" value="Mtd_N"/>
    <property type="match status" value="1"/>
</dbReference>
<feature type="domain" description="Major tropism determinant N-terminal" evidence="4">
    <location>
        <begin position="4"/>
        <end position="42"/>
    </location>
</feature>
<dbReference type="SUPFAM" id="SSF69349">
    <property type="entry name" value="Phage fibre proteins"/>
    <property type="match status" value="1"/>
</dbReference>
<keyword evidence="6" id="KW-1185">Reference proteome</keyword>
<evidence type="ECO:0000256" key="1">
    <source>
        <dbReference type="ARBA" id="ARBA00004328"/>
    </source>
</evidence>
<dbReference type="GO" id="GO:0019058">
    <property type="term" value="P:viral life cycle"/>
    <property type="evidence" value="ECO:0007669"/>
    <property type="project" value="UniProtKB-ARBA"/>
</dbReference>
<evidence type="ECO:0000313" key="5">
    <source>
        <dbReference type="EMBL" id="ADD80999.1"/>
    </source>
</evidence>
<dbReference type="KEGG" id="vg:18559819"/>
<protein>
    <submittedName>
        <fullName evidence="5">Tail fiber protein</fullName>
    </submittedName>
</protein>
<evidence type="ECO:0000313" key="6">
    <source>
        <dbReference type="Proteomes" id="UP000001057"/>
    </source>
</evidence>
<dbReference type="Pfam" id="PF12708">
    <property type="entry name" value="Pect-lyase_RHGA_epim"/>
    <property type="match status" value="1"/>
</dbReference>
<feature type="domain" description="Rhamnogalacturonase A/B/Epimerase-like pectate lyase" evidence="3">
    <location>
        <begin position="65"/>
        <end position="263"/>
    </location>
</feature>
<reference evidence="5 6" key="1">
    <citation type="journal article" date="2011" name="Appl. Environ. Microbiol.">
        <title>Genomic and functional analyses of Rhodococcus equi phages ReqiPepy6, ReqiPoco6, ReqiPine5, and ReqiDocB7.</title>
        <authorList>
            <person name="Summer E.J."/>
            <person name="Liu M."/>
            <person name="Gill J.J."/>
            <person name="Grant M."/>
            <person name="Chan-Cortes T.N."/>
            <person name="Ferguson L."/>
            <person name="Janes C."/>
            <person name="Lange K."/>
            <person name="Bertoli M."/>
            <person name="Moore C."/>
            <person name="Orchard R.C."/>
            <person name="Cohen N."/>
            <person name="Young R."/>
        </authorList>
    </citation>
    <scope>NUCLEOTIDE SEQUENCE [LARGE SCALE GENOMIC DNA]</scope>
</reference>
<dbReference type="GO" id="GO:0051701">
    <property type="term" value="P:biological process involved in interaction with host"/>
    <property type="evidence" value="ECO:0007669"/>
    <property type="project" value="UniProtKB-ARBA"/>
</dbReference>
<dbReference type="InterPro" id="IPR011050">
    <property type="entry name" value="Pectin_lyase_fold/virulence"/>
</dbReference>
<dbReference type="OrthoDB" id="15224at10239"/>
<gene>
    <name evidence="5" type="ORF">Poco6gene001</name>
</gene>
<keyword evidence="2" id="KW-0946">Virion</keyword>
<dbReference type="GeneID" id="18559819"/>
<name>D4P7L9_9CAUD</name>
<proteinExistence type="predicted"/>
<evidence type="ECO:0000259" key="4">
    <source>
        <dbReference type="Pfam" id="PF18454"/>
    </source>
</evidence>
<evidence type="ECO:0000259" key="3">
    <source>
        <dbReference type="Pfam" id="PF12708"/>
    </source>
</evidence>